<dbReference type="InterPro" id="IPR051446">
    <property type="entry name" value="HTH_trans_reg/aminotransferase"/>
</dbReference>
<dbReference type="InterPro" id="IPR015424">
    <property type="entry name" value="PyrdxlP-dep_Trfase"/>
</dbReference>
<keyword evidence="4" id="KW-0238">DNA-binding</keyword>
<gene>
    <name evidence="7" type="ORF">J2S72_000028</name>
</gene>
<keyword evidence="7" id="KW-0808">Transferase</keyword>
<dbReference type="Gene3D" id="1.10.10.10">
    <property type="entry name" value="Winged helix-like DNA-binding domain superfamily/Winged helix DNA-binding domain"/>
    <property type="match status" value="1"/>
</dbReference>
<keyword evidence="5" id="KW-0804">Transcription</keyword>
<dbReference type="PROSITE" id="PS50949">
    <property type="entry name" value="HTH_GNTR"/>
    <property type="match status" value="1"/>
</dbReference>
<dbReference type="InterPro" id="IPR015421">
    <property type="entry name" value="PyrdxlP-dep_Trfase_major"/>
</dbReference>
<keyword evidence="3" id="KW-0805">Transcription regulation</keyword>
<reference evidence="7 8" key="1">
    <citation type="submission" date="2023-07" db="EMBL/GenBank/DDBJ databases">
        <title>Genomic Encyclopedia of Type Strains, Phase IV (KMG-IV): sequencing the most valuable type-strain genomes for metagenomic binning, comparative biology and taxonomic classification.</title>
        <authorList>
            <person name="Goeker M."/>
        </authorList>
    </citation>
    <scope>NUCLEOTIDE SEQUENCE [LARGE SCALE GENOMIC DNA]</scope>
    <source>
        <strain evidence="7 8">DSM 22616</strain>
    </source>
</reference>
<evidence type="ECO:0000256" key="1">
    <source>
        <dbReference type="ARBA" id="ARBA00005384"/>
    </source>
</evidence>
<dbReference type="SUPFAM" id="SSF53383">
    <property type="entry name" value="PLP-dependent transferases"/>
    <property type="match status" value="1"/>
</dbReference>
<feature type="domain" description="HTH gntR-type" evidence="6">
    <location>
        <begin position="10"/>
        <end position="78"/>
    </location>
</feature>
<proteinExistence type="inferred from homology"/>
<keyword evidence="8" id="KW-1185">Reference proteome</keyword>
<dbReference type="InterPro" id="IPR036390">
    <property type="entry name" value="WH_DNA-bd_sf"/>
</dbReference>
<evidence type="ECO:0000313" key="7">
    <source>
        <dbReference type="EMBL" id="MDQ0274032.1"/>
    </source>
</evidence>
<evidence type="ECO:0000256" key="5">
    <source>
        <dbReference type="ARBA" id="ARBA00023163"/>
    </source>
</evidence>
<dbReference type="CDD" id="cd07377">
    <property type="entry name" value="WHTH_GntR"/>
    <property type="match status" value="1"/>
</dbReference>
<comment type="caution">
    <text evidence="7">The sequence shown here is derived from an EMBL/GenBank/DDBJ whole genome shotgun (WGS) entry which is preliminary data.</text>
</comment>
<dbReference type="GO" id="GO:0008483">
    <property type="term" value="F:transaminase activity"/>
    <property type="evidence" value="ECO:0007669"/>
    <property type="project" value="UniProtKB-KW"/>
</dbReference>
<keyword evidence="2" id="KW-0663">Pyridoxal phosphate</keyword>
<evidence type="ECO:0000313" key="8">
    <source>
        <dbReference type="Proteomes" id="UP001236559"/>
    </source>
</evidence>
<accession>A0ABU0ARY6</accession>
<dbReference type="PANTHER" id="PTHR46577:SF1">
    <property type="entry name" value="HTH-TYPE TRANSCRIPTIONAL REGULATORY PROTEIN GABR"/>
    <property type="match status" value="1"/>
</dbReference>
<dbReference type="InterPro" id="IPR036388">
    <property type="entry name" value="WH-like_DNA-bd_sf"/>
</dbReference>
<evidence type="ECO:0000256" key="3">
    <source>
        <dbReference type="ARBA" id="ARBA00023015"/>
    </source>
</evidence>
<dbReference type="Gene3D" id="3.40.640.10">
    <property type="entry name" value="Type I PLP-dependent aspartate aminotransferase-like (Major domain)"/>
    <property type="match status" value="1"/>
</dbReference>
<dbReference type="Pfam" id="PF00392">
    <property type="entry name" value="GntR"/>
    <property type="match status" value="1"/>
</dbReference>
<dbReference type="SMART" id="SM00345">
    <property type="entry name" value="HTH_GNTR"/>
    <property type="match status" value="1"/>
</dbReference>
<sequence>MITLNFNKDEPLFLQLYNHIRNEIIFGNLKSGTPLPSKRNLSNHLGVSVNTVTSAYETLMDEGYIYSKERVGFFVADIDNLINIKKEEKNLISKKFLNYKYDFDLNKNSTFNFPNTNFKKLINESLSLENLLNTRDPKGLYELRNSIANYLLSARGIKTNPQSIIVSSGIEYLFQALFYILPKNSKFTLENPGYKNLLKLFDLNGFKYDFTDVDDYGINPSKIPKNSNIFLVTPSHQFPVGSILPIDRRIKLLNFSNKVSGFIIEDDYDSEFKYYGRPIPALKSLDKIDRVIYISNFSKSISPTLRVSYMILPKDLLKKYEDLKPFLNCPVPNLIQISLSKFIDGGFFERHLNKMRKLYDERRKFALSLFKNQKKFKVFDKKAGLHFILEVDTSISEEELIKYLRDNSIFIQGISNFLSRPIKYKKPRLILGFGNMSKTSLEEGINKIIELINSIS</sequence>
<dbReference type="EMBL" id="JAUSTN010000001">
    <property type="protein sequence ID" value="MDQ0274032.1"/>
    <property type="molecule type" value="Genomic_DNA"/>
</dbReference>
<dbReference type="SUPFAM" id="SSF46785">
    <property type="entry name" value="Winged helix' DNA-binding domain"/>
    <property type="match status" value="1"/>
</dbReference>
<protein>
    <submittedName>
        <fullName evidence="7">GntR family transcriptional regulator/MocR family aminotransferase</fullName>
    </submittedName>
</protein>
<name>A0ABU0ARY6_9FIRM</name>
<dbReference type="PANTHER" id="PTHR46577">
    <property type="entry name" value="HTH-TYPE TRANSCRIPTIONAL REGULATORY PROTEIN GABR"/>
    <property type="match status" value="1"/>
</dbReference>
<dbReference type="Pfam" id="PF00155">
    <property type="entry name" value="Aminotran_1_2"/>
    <property type="match status" value="1"/>
</dbReference>
<dbReference type="InterPro" id="IPR004839">
    <property type="entry name" value="Aminotransferase_I/II_large"/>
</dbReference>
<evidence type="ECO:0000256" key="4">
    <source>
        <dbReference type="ARBA" id="ARBA00023125"/>
    </source>
</evidence>
<keyword evidence="7" id="KW-0032">Aminotransferase</keyword>
<dbReference type="InterPro" id="IPR000524">
    <property type="entry name" value="Tscrpt_reg_HTH_GntR"/>
</dbReference>
<dbReference type="RefSeq" id="WP_307494804.1">
    <property type="nucleotide sequence ID" value="NZ_JAUSTN010000001.1"/>
</dbReference>
<dbReference type="Proteomes" id="UP001236559">
    <property type="component" value="Unassembled WGS sequence"/>
</dbReference>
<dbReference type="CDD" id="cd00609">
    <property type="entry name" value="AAT_like"/>
    <property type="match status" value="1"/>
</dbReference>
<evidence type="ECO:0000256" key="2">
    <source>
        <dbReference type="ARBA" id="ARBA00022898"/>
    </source>
</evidence>
<comment type="similarity">
    <text evidence="1">In the C-terminal section; belongs to the class-I pyridoxal-phosphate-dependent aminotransferase family.</text>
</comment>
<evidence type="ECO:0000259" key="6">
    <source>
        <dbReference type="PROSITE" id="PS50949"/>
    </source>
</evidence>
<organism evidence="7 8">
    <name type="scientific">Peptoniphilus koenoeneniae</name>
    <dbReference type="NCBI Taxonomy" id="507751"/>
    <lineage>
        <taxon>Bacteria</taxon>
        <taxon>Bacillati</taxon>
        <taxon>Bacillota</taxon>
        <taxon>Tissierellia</taxon>
        <taxon>Tissierellales</taxon>
        <taxon>Peptoniphilaceae</taxon>
        <taxon>Peptoniphilus</taxon>
    </lineage>
</organism>